<organism evidence="2 3">
    <name type="scientific">Mariniflexile ostreae</name>
    <dbReference type="NCBI Taxonomy" id="1520892"/>
    <lineage>
        <taxon>Bacteria</taxon>
        <taxon>Pseudomonadati</taxon>
        <taxon>Bacteroidota</taxon>
        <taxon>Flavobacteriia</taxon>
        <taxon>Flavobacteriales</taxon>
        <taxon>Flavobacteriaceae</taxon>
        <taxon>Mariniflexile</taxon>
    </lineage>
</organism>
<sequence length="305" mass="32661">MEEHVGIGVDLGGTSIKYGLVNTKSDIIWSSKKPTPAKISRDEIVQNICEAILEALQMAKMLNLKVVSVGVGTPGLVKDKNMVLGAADNLADWENVPLGSLIESQVRLPTFIANDADMMATGEFSKFGFVDETLLFFTLGTGIGGALIIKGELFQGHYGMGGELGMFPMIINGEVLNWEDVASTSAMVRLYQEQCDNGLKDKIDGKRIVQLFLEGQPLAVQVVEQVSTYIALGISGYVNALNPSKIIIGGGISSAGEFFIDMIRSKVAEFALKESLENVSIEGAKLGNSAGFVGAAIYSLKHSKY</sequence>
<reference evidence="2 3" key="1">
    <citation type="submission" date="2024-09" db="EMBL/GenBank/DDBJ databases">
        <authorList>
            <person name="Sun Q."/>
            <person name="Mori K."/>
        </authorList>
    </citation>
    <scope>NUCLEOTIDE SEQUENCE [LARGE SCALE GENOMIC DNA]</scope>
    <source>
        <strain evidence="2 3">CECT 8622</strain>
    </source>
</reference>
<comment type="caution">
    <text evidence="2">The sequence shown here is derived from an EMBL/GenBank/DDBJ whole genome shotgun (WGS) entry which is preliminary data.</text>
</comment>
<dbReference type="Proteomes" id="UP001589585">
    <property type="component" value="Unassembled WGS sequence"/>
</dbReference>
<evidence type="ECO:0000313" key="3">
    <source>
        <dbReference type="Proteomes" id="UP001589585"/>
    </source>
</evidence>
<protein>
    <submittedName>
        <fullName evidence="2">ROK family protein</fullName>
    </submittedName>
</protein>
<dbReference type="PANTHER" id="PTHR18964:SF149">
    <property type="entry name" value="BIFUNCTIONAL UDP-N-ACETYLGLUCOSAMINE 2-EPIMERASE_N-ACETYLMANNOSAMINE KINASE"/>
    <property type="match status" value="1"/>
</dbReference>
<dbReference type="InterPro" id="IPR043129">
    <property type="entry name" value="ATPase_NBD"/>
</dbReference>
<comment type="similarity">
    <text evidence="1">Belongs to the ROK (NagC/XylR) family.</text>
</comment>
<dbReference type="SUPFAM" id="SSF53067">
    <property type="entry name" value="Actin-like ATPase domain"/>
    <property type="match status" value="1"/>
</dbReference>
<keyword evidence="3" id="KW-1185">Reference proteome</keyword>
<dbReference type="RefSeq" id="WP_379861103.1">
    <property type="nucleotide sequence ID" value="NZ_JBHMFC010000034.1"/>
</dbReference>
<evidence type="ECO:0000256" key="1">
    <source>
        <dbReference type="ARBA" id="ARBA00006479"/>
    </source>
</evidence>
<name>A0ABV5FBQ7_9FLAO</name>
<gene>
    <name evidence="2" type="ORF">ACFFU9_09075</name>
</gene>
<evidence type="ECO:0000313" key="2">
    <source>
        <dbReference type="EMBL" id="MFB9056892.1"/>
    </source>
</evidence>
<proteinExistence type="inferred from homology"/>
<dbReference type="EMBL" id="JBHMFC010000034">
    <property type="protein sequence ID" value="MFB9056892.1"/>
    <property type="molecule type" value="Genomic_DNA"/>
</dbReference>
<dbReference type="Gene3D" id="3.30.420.40">
    <property type="match status" value="2"/>
</dbReference>
<dbReference type="InterPro" id="IPR000600">
    <property type="entry name" value="ROK"/>
</dbReference>
<dbReference type="Pfam" id="PF00480">
    <property type="entry name" value="ROK"/>
    <property type="match status" value="1"/>
</dbReference>
<accession>A0ABV5FBQ7</accession>
<dbReference type="PANTHER" id="PTHR18964">
    <property type="entry name" value="ROK (REPRESSOR, ORF, KINASE) FAMILY"/>
    <property type="match status" value="1"/>
</dbReference>